<evidence type="ECO:0000256" key="6">
    <source>
        <dbReference type="HAMAP-Rule" id="MF_00229"/>
    </source>
</evidence>
<evidence type="ECO:0000256" key="2">
    <source>
        <dbReference type="ARBA" id="ARBA00012994"/>
    </source>
</evidence>
<dbReference type="Pfam" id="PF00221">
    <property type="entry name" value="Lyase_aromatic"/>
    <property type="match status" value="1"/>
</dbReference>
<evidence type="ECO:0000256" key="7">
    <source>
        <dbReference type="RuleBase" id="RU003954"/>
    </source>
</evidence>
<dbReference type="GO" id="GO:0004397">
    <property type="term" value="F:histidine ammonia-lyase activity"/>
    <property type="evidence" value="ECO:0007669"/>
    <property type="project" value="UniProtKB-UniRule"/>
</dbReference>
<keyword evidence="6" id="KW-0963">Cytoplasm</keyword>
<dbReference type="InterPro" id="IPR001106">
    <property type="entry name" value="Aromatic_Lyase"/>
</dbReference>
<feature type="cross-link" description="5-imidazolinone (Ala-Gly)" evidence="6">
    <location>
        <begin position="144"/>
        <end position="146"/>
    </location>
</feature>
<comment type="caution">
    <text evidence="10">The sequence shown here is derived from an EMBL/GenBank/DDBJ whole genome shotgun (WGS) entry which is preliminary data.</text>
</comment>
<comment type="catalytic activity">
    <reaction evidence="5 6 8">
        <text>L-histidine = trans-urocanate + NH4(+)</text>
        <dbReference type="Rhea" id="RHEA:21232"/>
        <dbReference type="ChEBI" id="CHEBI:17771"/>
        <dbReference type="ChEBI" id="CHEBI:28938"/>
        <dbReference type="ChEBI" id="CHEBI:57595"/>
        <dbReference type="EC" id="4.3.1.3"/>
    </reaction>
</comment>
<dbReference type="Gene3D" id="1.10.275.10">
    <property type="entry name" value="Fumarase/aspartase (N-terminal domain)"/>
    <property type="match status" value="1"/>
</dbReference>
<accession>A0A2M7G0I8</accession>
<dbReference type="AlphaFoldDB" id="A0A2M7G0I8"/>
<comment type="pathway">
    <text evidence="1 6 8">Amino-acid degradation; L-histidine degradation into L-glutamate; N-formimidoyl-L-glutamate from L-histidine: step 1/3.</text>
</comment>
<organism evidence="10 11">
    <name type="scientific">bacterium (Candidatus Blackallbacteria) CG17_big_fil_post_rev_8_21_14_2_50_48_46</name>
    <dbReference type="NCBI Taxonomy" id="2014261"/>
    <lineage>
        <taxon>Bacteria</taxon>
        <taxon>Candidatus Blackallbacteria</taxon>
    </lineage>
</organism>
<evidence type="ECO:0000256" key="5">
    <source>
        <dbReference type="ARBA" id="ARBA00049269"/>
    </source>
</evidence>
<proteinExistence type="inferred from homology"/>
<dbReference type="GO" id="GO:0005737">
    <property type="term" value="C:cytoplasm"/>
    <property type="evidence" value="ECO:0007669"/>
    <property type="project" value="UniProtKB-SubCell"/>
</dbReference>
<keyword evidence="4 6" id="KW-0456">Lyase</keyword>
<feature type="modified residue" description="2,3-didehydroalanine (Ser)" evidence="6">
    <location>
        <position position="145"/>
    </location>
</feature>
<evidence type="ECO:0000256" key="8">
    <source>
        <dbReference type="RuleBase" id="RU004479"/>
    </source>
</evidence>
<name>A0A2M7G0I8_9BACT</name>
<comment type="PTM">
    <text evidence="6">Contains an active site 4-methylidene-imidazol-5-one (MIO), which is formed autocatalytically by cyclization and dehydration of residues Ala-Ser-Gly.</text>
</comment>
<dbReference type="InterPro" id="IPR008948">
    <property type="entry name" value="L-Aspartase-like"/>
</dbReference>
<dbReference type="PROSITE" id="PS00488">
    <property type="entry name" value="PAL_HISTIDASE"/>
    <property type="match status" value="1"/>
</dbReference>
<dbReference type="UniPathway" id="UPA00379">
    <property type="reaction ID" value="UER00549"/>
</dbReference>
<dbReference type="SUPFAM" id="SSF48557">
    <property type="entry name" value="L-aspartase-like"/>
    <property type="match status" value="1"/>
</dbReference>
<evidence type="ECO:0000256" key="3">
    <source>
        <dbReference type="ARBA" id="ARBA00022808"/>
    </source>
</evidence>
<gene>
    <name evidence="6 10" type="primary">hutH</name>
    <name evidence="10" type="ORF">COW36_17420</name>
</gene>
<evidence type="ECO:0000313" key="10">
    <source>
        <dbReference type="EMBL" id="PIW15202.1"/>
    </source>
</evidence>
<dbReference type="HAMAP" id="MF_00229">
    <property type="entry name" value="His_ammonia_lyase"/>
    <property type="match status" value="1"/>
</dbReference>
<evidence type="ECO:0000313" key="11">
    <source>
        <dbReference type="Proteomes" id="UP000231019"/>
    </source>
</evidence>
<dbReference type="EC" id="4.3.1.3" evidence="2 6"/>
<evidence type="ECO:0000256" key="9">
    <source>
        <dbReference type="RuleBase" id="RU004480"/>
    </source>
</evidence>
<protein>
    <recommendedName>
        <fullName evidence="2 6">Histidine ammonia-lyase</fullName>
        <shortName evidence="6">Histidase</shortName>
        <ecNumber evidence="2 6">4.3.1.3</ecNumber>
    </recommendedName>
</protein>
<dbReference type="CDD" id="cd00332">
    <property type="entry name" value="PAL-HAL"/>
    <property type="match status" value="1"/>
</dbReference>
<keyword evidence="3 6" id="KW-0369">Histidine metabolism</keyword>
<dbReference type="Gene3D" id="1.20.200.10">
    <property type="entry name" value="Fumarase/aspartase (Central domain)"/>
    <property type="match status" value="1"/>
</dbReference>
<evidence type="ECO:0000256" key="4">
    <source>
        <dbReference type="ARBA" id="ARBA00023239"/>
    </source>
</evidence>
<evidence type="ECO:0000256" key="1">
    <source>
        <dbReference type="ARBA" id="ARBA00005113"/>
    </source>
</evidence>
<reference evidence="10 11" key="1">
    <citation type="submission" date="2017-09" db="EMBL/GenBank/DDBJ databases">
        <title>Depth-based differentiation of microbial function through sediment-hosted aquifers and enrichment of novel symbionts in the deep terrestrial subsurface.</title>
        <authorList>
            <person name="Probst A.J."/>
            <person name="Ladd B."/>
            <person name="Jarett J.K."/>
            <person name="Geller-Mcgrath D.E."/>
            <person name="Sieber C.M."/>
            <person name="Emerson J.B."/>
            <person name="Anantharaman K."/>
            <person name="Thomas B.C."/>
            <person name="Malmstrom R."/>
            <person name="Stieglmeier M."/>
            <person name="Klingl A."/>
            <person name="Woyke T."/>
            <person name="Ryan C.M."/>
            <person name="Banfield J.F."/>
        </authorList>
    </citation>
    <scope>NUCLEOTIDE SEQUENCE [LARGE SCALE GENOMIC DNA]</scope>
    <source>
        <strain evidence="10">CG17_big_fil_post_rev_8_21_14_2_50_48_46</strain>
    </source>
</reference>
<dbReference type="FunFam" id="1.10.275.10:FF:000005">
    <property type="entry name" value="Histidine ammonia-lyase"/>
    <property type="match status" value="1"/>
</dbReference>
<dbReference type="Proteomes" id="UP000231019">
    <property type="component" value="Unassembled WGS sequence"/>
</dbReference>
<dbReference type="PANTHER" id="PTHR10362">
    <property type="entry name" value="HISTIDINE AMMONIA-LYASE"/>
    <property type="match status" value="1"/>
</dbReference>
<comment type="similarity">
    <text evidence="6 7">Belongs to the PAL/histidase family.</text>
</comment>
<dbReference type="GO" id="GO:0019557">
    <property type="term" value="P:L-histidine catabolic process to glutamate and formate"/>
    <property type="evidence" value="ECO:0007669"/>
    <property type="project" value="UniProtKB-UniPathway"/>
</dbReference>
<dbReference type="FunFam" id="1.20.200.10:FF:000003">
    <property type="entry name" value="Histidine ammonia-lyase"/>
    <property type="match status" value="1"/>
</dbReference>
<dbReference type="GO" id="GO:0019556">
    <property type="term" value="P:L-histidine catabolic process to glutamate and formamide"/>
    <property type="evidence" value="ECO:0007669"/>
    <property type="project" value="UniProtKB-UniPathway"/>
</dbReference>
<dbReference type="InterPro" id="IPR024083">
    <property type="entry name" value="Fumarase/histidase_N"/>
</dbReference>
<sequence>MKTALTIDGHSLTLQAVQEVAQTGRKVTLAASVKEPLEKARAVVENALSSGEIVYGVNTGFGYLKNTQIPAEDIRSLQRNLILSHACGVGQPFAREQVRAMMLLRANTLIQGHSGVRPIVVETLLACLNVGIHPQVPSQGSVGASGDLAPLSHLVLALLGEGQVEFRGTLWPAAQALAEAGIEPLVLEAKEGLALINGTQPMSAVACAVVSGMEKLLDQADLIAALSIQGALGSFQAFRKELHQLRPHPGQLLSAERIWKAMQNSDIVNSHADCDRVQDAYSFRCAPQVHGASRDSWNHIRQVVEREINSVTDNPLILPESNEIISCGHFHGQPIALVMDFAAIALAELANISERRIERLVNPQLNQGLPAFLTPREGLHSGFMIAQYTAASLVSENKVLAHPASVDSIPTSASQEDHVSMGTIAARKALQILEQTRQVLAIELLCACQALDLRAPIQPSPIAAQVLAQVRTQIPMLEADRYLAPDLEKASKLLAEGSLLKGLEDWLKA</sequence>
<comment type="subcellular location">
    <subcellularLocation>
        <location evidence="6 9">Cytoplasm</location>
    </subcellularLocation>
</comment>
<dbReference type="InterPro" id="IPR022313">
    <property type="entry name" value="Phe/His_NH3-lyase_AS"/>
</dbReference>
<dbReference type="NCBIfam" id="NF006871">
    <property type="entry name" value="PRK09367.1"/>
    <property type="match status" value="1"/>
</dbReference>
<dbReference type="EMBL" id="PFFQ01000053">
    <property type="protein sequence ID" value="PIW15202.1"/>
    <property type="molecule type" value="Genomic_DNA"/>
</dbReference>
<dbReference type="NCBIfam" id="TIGR01225">
    <property type="entry name" value="hutH"/>
    <property type="match status" value="1"/>
</dbReference>
<dbReference type="InterPro" id="IPR005921">
    <property type="entry name" value="HutH"/>
</dbReference>